<evidence type="ECO:0000313" key="2">
    <source>
        <dbReference type="Proteomes" id="UP001469553"/>
    </source>
</evidence>
<gene>
    <name evidence="1" type="ORF">AMECASPLE_024581</name>
</gene>
<organism evidence="1 2">
    <name type="scientific">Ameca splendens</name>
    <dbReference type="NCBI Taxonomy" id="208324"/>
    <lineage>
        <taxon>Eukaryota</taxon>
        <taxon>Metazoa</taxon>
        <taxon>Chordata</taxon>
        <taxon>Craniata</taxon>
        <taxon>Vertebrata</taxon>
        <taxon>Euteleostomi</taxon>
        <taxon>Actinopterygii</taxon>
        <taxon>Neopterygii</taxon>
        <taxon>Teleostei</taxon>
        <taxon>Neoteleostei</taxon>
        <taxon>Acanthomorphata</taxon>
        <taxon>Ovalentaria</taxon>
        <taxon>Atherinomorphae</taxon>
        <taxon>Cyprinodontiformes</taxon>
        <taxon>Goodeidae</taxon>
        <taxon>Ameca</taxon>
    </lineage>
</organism>
<sequence length="112" mass="13000">MPPDREQMKGILLYLEKARRDTGRPIMVHQSRVKREKMSRIPESASILKGLRGWKSCWVSYSVLFSHIFSPTCMHVPVSWLCLTKTSLCSPSDELEKDTSRTAAWYILYGYM</sequence>
<evidence type="ECO:0000313" key="1">
    <source>
        <dbReference type="EMBL" id="MEQ2308082.1"/>
    </source>
</evidence>
<comment type="caution">
    <text evidence="1">The sequence shown here is derived from an EMBL/GenBank/DDBJ whole genome shotgun (WGS) entry which is preliminary data.</text>
</comment>
<reference evidence="1 2" key="1">
    <citation type="submission" date="2021-06" db="EMBL/GenBank/DDBJ databases">
        <authorList>
            <person name="Palmer J.M."/>
        </authorList>
    </citation>
    <scope>NUCLEOTIDE SEQUENCE [LARGE SCALE GENOMIC DNA]</scope>
    <source>
        <strain evidence="1 2">AS_MEX2019</strain>
        <tissue evidence="1">Muscle</tissue>
    </source>
</reference>
<proteinExistence type="predicted"/>
<dbReference type="EMBL" id="JAHRIP010068186">
    <property type="protein sequence ID" value="MEQ2308082.1"/>
    <property type="molecule type" value="Genomic_DNA"/>
</dbReference>
<protein>
    <submittedName>
        <fullName evidence="1">Uncharacterized protein</fullName>
    </submittedName>
</protein>
<name>A0ABV0ZPA2_9TELE</name>
<keyword evidence="2" id="KW-1185">Reference proteome</keyword>
<accession>A0ABV0ZPA2</accession>
<dbReference type="Proteomes" id="UP001469553">
    <property type="component" value="Unassembled WGS sequence"/>
</dbReference>